<dbReference type="Pfam" id="PF00923">
    <property type="entry name" value="TAL_FSA"/>
    <property type="match status" value="1"/>
</dbReference>
<dbReference type="InterPro" id="IPR013785">
    <property type="entry name" value="Aldolase_TIM"/>
</dbReference>
<feature type="active site" description="Schiff-base intermediate with substrate" evidence="11">
    <location>
        <position position="135"/>
    </location>
</feature>
<dbReference type="eggNOG" id="COG0176">
    <property type="taxonomic scope" value="Bacteria"/>
</dbReference>
<dbReference type="KEGG" id="csn:Cyast_0792"/>
<dbReference type="SMART" id="SM00054">
    <property type="entry name" value="EFh"/>
    <property type="match status" value="2"/>
</dbReference>
<dbReference type="GO" id="GO:0005509">
    <property type="term" value="F:calcium ion binding"/>
    <property type="evidence" value="ECO:0007669"/>
    <property type="project" value="InterPro"/>
</dbReference>
<dbReference type="PANTHER" id="PTHR10683">
    <property type="entry name" value="TRANSALDOLASE"/>
    <property type="match status" value="1"/>
</dbReference>
<comment type="similarity">
    <text evidence="4 11 12">Belongs to the transaldolase family. Type 1 subfamily.</text>
</comment>
<dbReference type="PANTHER" id="PTHR10683:SF18">
    <property type="entry name" value="TRANSALDOLASE"/>
    <property type="match status" value="1"/>
</dbReference>
<dbReference type="InterPro" id="IPR011992">
    <property type="entry name" value="EF-hand-dom_pair"/>
</dbReference>
<dbReference type="NCBIfam" id="TIGR00874">
    <property type="entry name" value="talAB"/>
    <property type="match status" value="1"/>
</dbReference>
<dbReference type="GO" id="GO:0004801">
    <property type="term" value="F:transaldolase activity"/>
    <property type="evidence" value="ECO:0007669"/>
    <property type="project" value="UniProtKB-UniRule"/>
</dbReference>
<evidence type="ECO:0000313" key="15">
    <source>
        <dbReference type="Proteomes" id="UP000010483"/>
    </source>
</evidence>
<dbReference type="GO" id="GO:0006098">
    <property type="term" value="P:pentose-phosphate shunt"/>
    <property type="evidence" value="ECO:0007669"/>
    <property type="project" value="UniProtKB-UniRule"/>
</dbReference>
<dbReference type="FunFam" id="3.20.20.70:FF:000002">
    <property type="entry name" value="Transaldolase"/>
    <property type="match status" value="1"/>
</dbReference>
<accession>K9YIU6</accession>
<evidence type="ECO:0000313" key="14">
    <source>
        <dbReference type="EMBL" id="AFZ46764.1"/>
    </source>
</evidence>
<proteinExistence type="inferred from homology"/>
<evidence type="ECO:0000256" key="6">
    <source>
        <dbReference type="ARBA" id="ARBA00022490"/>
    </source>
</evidence>
<keyword evidence="6 11" id="KW-0963">Cytoplasm</keyword>
<dbReference type="Proteomes" id="UP000010483">
    <property type="component" value="Chromosome"/>
</dbReference>
<evidence type="ECO:0000256" key="11">
    <source>
        <dbReference type="HAMAP-Rule" id="MF_00492"/>
    </source>
</evidence>
<dbReference type="UniPathway" id="UPA00115">
    <property type="reaction ID" value="UER00414"/>
</dbReference>
<dbReference type="GO" id="GO:0005737">
    <property type="term" value="C:cytoplasm"/>
    <property type="evidence" value="ECO:0007669"/>
    <property type="project" value="UniProtKB-SubCell"/>
</dbReference>
<dbReference type="InterPro" id="IPR018247">
    <property type="entry name" value="EF_Hand_1_Ca_BS"/>
</dbReference>
<dbReference type="InterPro" id="IPR001585">
    <property type="entry name" value="TAL/FSA"/>
</dbReference>
<evidence type="ECO:0000256" key="9">
    <source>
        <dbReference type="ARBA" id="ARBA00023270"/>
    </source>
</evidence>
<evidence type="ECO:0000256" key="8">
    <source>
        <dbReference type="ARBA" id="ARBA00023126"/>
    </source>
</evidence>
<dbReference type="SUPFAM" id="SSF47473">
    <property type="entry name" value="EF-hand"/>
    <property type="match status" value="1"/>
</dbReference>
<keyword evidence="15" id="KW-1185">Reference proteome</keyword>
<protein>
    <recommendedName>
        <fullName evidence="5 11">Transaldolase</fullName>
        <ecNumber evidence="5 11">2.2.1.2</ecNumber>
    </recommendedName>
</protein>
<dbReference type="STRING" id="292563.Cyast_0792"/>
<evidence type="ECO:0000256" key="5">
    <source>
        <dbReference type="ARBA" id="ARBA00013151"/>
    </source>
</evidence>
<evidence type="ECO:0000256" key="12">
    <source>
        <dbReference type="RuleBase" id="RU004155"/>
    </source>
</evidence>
<evidence type="ECO:0000256" key="2">
    <source>
        <dbReference type="ARBA" id="ARBA00004496"/>
    </source>
</evidence>
<dbReference type="InterPro" id="IPR018225">
    <property type="entry name" value="Transaldolase_AS"/>
</dbReference>
<dbReference type="HAMAP" id="MF_00492">
    <property type="entry name" value="Transaldolase_1"/>
    <property type="match status" value="1"/>
</dbReference>
<dbReference type="NCBIfam" id="NF008965">
    <property type="entry name" value="PRK12309.1"/>
    <property type="match status" value="1"/>
</dbReference>
<comment type="catalytic activity">
    <reaction evidence="10 11 12">
        <text>D-sedoheptulose 7-phosphate + D-glyceraldehyde 3-phosphate = D-erythrose 4-phosphate + beta-D-fructose 6-phosphate</text>
        <dbReference type="Rhea" id="RHEA:17053"/>
        <dbReference type="ChEBI" id="CHEBI:16897"/>
        <dbReference type="ChEBI" id="CHEBI:57483"/>
        <dbReference type="ChEBI" id="CHEBI:57634"/>
        <dbReference type="ChEBI" id="CHEBI:59776"/>
        <dbReference type="EC" id="2.2.1.2"/>
    </reaction>
</comment>
<reference evidence="15" key="1">
    <citation type="journal article" date="2013" name="Proc. Natl. Acad. Sci. U.S.A.">
        <title>Improving the coverage of the cyanobacterial phylum using diversity-driven genome sequencing.</title>
        <authorList>
            <person name="Shih P.M."/>
            <person name="Wu D."/>
            <person name="Latifi A."/>
            <person name="Axen S.D."/>
            <person name="Fewer D.P."/>
            <person name="Talla E."/>
            <person name="Calteau A."/>
            <person name="Cai F."/>
            <person name="Tandeau de Marsac N."/>
            <person name="Rippka R."/>
            <person name="Herdman M."/>
            <person name="Sivonen K."/>
            <person name="Coursin T."/>
            <person name="Laurent T."/>
            <person name="Goodwin L."/>
            <person name="Nolan M."/>
            <person name="Davenport K.W."/>
            <person name="Han C.S."/>
            <person name="Rubin E.M."/>
            <person name="Eisen J.A."/>
            <person name="Woyke T."/>
            <person name="Gugger M."/>
            <person name="Kerfeld C.A."/>
        </authorList>
    </citation>
    <scope>NUCLEOTIDE SEQUENCE [LARGE SCALE GENOMIC DNA]</scope>
    <source>
        <strain evidence="15">ATCC 29140 / PCC 7202</strain>
    </source>
</reference>
<dbReference type="PATRIC" id="fig|292563.3.peg.833"/>
<dbReference type="SUPFAM" id="SSF51569">
    <property type="entry name" value="Aldolase"/>
    <property type="match status" value="1"/>
</dbReference>
<comment type="function">
    <text evidence="1 11 12">Transaldolase is important for the balance of metabolites in the pentose-phosphate pathway.</text>
</comment>
<evidence type="ECO:0000256" key="4">
    <source>
        <dbReference type="ARBA" id="ARBA00008012"/>
    </source>
</evidence>
<dbReference type="GO" id="GO:0005975">
    <property type="term" value="P:carbohydrate metabolic process"/>
    <property type="evidence" value="ECO:0007669"/>
    <property type="project" value="InterPro"/>
</dbReference>
<sequence length="391" mass="43208">MTNLLEQLRQYTIVVADTGDIGAIEKFTPRDTTTNPSLITTAAQMSEYQSIVDDTLVKARQELGEKAPVEEVIKLAIDWLAVSFGTKILEIVPGRVSTEVDARLSYDTEATIAKARYLISLYEKAGIDRERVLIKIASTWEGIKAAEILEKEGIHCNLTLLFGFHQAVACAEAGVTLISPFVGRILDWYKKNTGKDYTGADDPGVQSVTQIYNYYKKFGYKTEVMGASFRNISEITELAGCDLLTISPQLLQTLKNTEEELPRKLCPEVAASMDIEKISVDKATFDEMHDKDIMANDKLDEGIKGFTKALETLENLLTARLARIEGNDTLNHAIEDIFHVYDLDGDGFISREEWAGADAVFDAMDINHDGKISPDEMASSLGAVVYLAKAS</sequence>
<dbReference type="AlphaFoldDB" id="K9YIU6"/>
<dbReference type="PROSITE" id="PS00958">
    <property type="entry name" value="TRANSALDOLASE_2"/>
    <property type="match status" value="1"/>
</dbReference>
<feature type="domain" description="EF-hand" evidence="13">
    <location>
        <begin position="329"/>
        <end position="364"/>
    </location>
</feature>
<dbReference type="Gene3D" id="3.20.20.70">
    <property type="entry name" value="Aldolase class I"/>
    <property type="match status" value="1"/>
</dbReference>
<evidence type="ECO:0000259" key="13">
    <source>
        <dbReference type="PROSITE" id="PS50222"/>
    </source>
</evidence>
<dbReference type="HOGENOM" id="CLU_047470_0_1_3"/>
<dbReference type="PROSITE" id="PS00018">
    <property type="entry name" value="EF_HAND_1"/>
    <property type="match status" value="2"/>
</dbReference>
<dbReference type="Gene3D" id="1.10.238.10">
    <property type="entry name" value="EF-hand"/>
    <property type="match status" value="1"/>
</dbReference>
<dbReference type="CDD" id="cd00051">
    <property type="entry name" value="EFh"/>
    <property type="match status" value="1"/>
</dbReference>
<evidence type="ECO:0000256" key="7">
    <source>
        <dbReference type="ARBA" id="ARBA00022679"/>
    </source>
</evidence>
<evidence type="ECO:0000256" key="1">
    <source>
        <dbReference type="ARBA" id="ARBA00003518"/>
    </source>
</evidence>
<dbReference type="InterPro" id="IPR002048">
    <property type="entry name" value="EF_hand_dom"/>
</dbReference>
<gene>
    <name evidence="11" type="primary">tal</name>
    <name evidence="14" type="ordered locus">Cyast_0792</name>
</gene>
<dbReference type="CDD" id="cd00957">
    <property type="entry name" value="Transaldolase_TalAB"/>
    <property type="match status" value="1"/>
</dbReference>
<dbReference type="InterPro" id="IPR004730">
    <property type="entry name" value="Transaldolase_1"/>
</dbReference>
<organism evidence="14 15">
    <name type="scientific">Cyanobacterium stanieri (strain ATCC 29140 / PCC 7202)</name>
    <dbReference type="NCBI Taxonomy" id="292563"/>
    <lineage>
        <taxon>Bacteria</taxon>
        <taxon>Bacillati</taxon>
        <taxon>Cyanobacteriota</taxon>
        <taxon>Cyanophyceae</taxon>
        <taxon>Oscillatoriophycideae</taxon>
        <taxon>Chroococcales</taxon>
        <taxon>Geminocystaceae</taxon>
        <taxon>Cyanobacterium</taxon>
    </lineage>
</organism>
<keyword evidence="7 11" id="KW-0808">Transferase</keyword>
<name>K9YIU6_CYASC</name>
<keyword evidence="8 11" id="KW-0570">Pentose shunt</keyword>
<comment type="subcellular location">
    <subcellularLocation>
        <location evidence="2 11">Cytoplasm</location>
    </subcellularLocation>
</comment>
<dbReference type="PROSITE" id="PS50222">
    <property type="entry name" value="EF_HAND_2"/>
    <property type="match status" value="1"/>
</dbReference>
<evidence type="ECO:0000256" key="3">
    <source>
        <dbReference type="ARBA" id="ARBA00004857"/>
    </source>
</evidence>
<dbReference type="Pfam" id="PF13202">
    <property type="entry name" value="EF-hand_5"/>
    <property type="match status" value="2"/>
</dbReference>
<dbReference type="EC" id="2.2.1.2" evidence="5 11"/>
<evidence type="ECO:0000256" key="10">
    <source>
        <dbReference type="ARBA" id="ARBA00048810"/>
    </source>
</evidence>
<comment type="pathway">
    <text evidence="3 11 12">Carbohydrate degradation; pentose phosphate pathway; D-glyceraldehyde 3-phosphate and beta-D-fructose 6-phosphate from D-ribose 5-phosphate and D-xylulose 5-phosphate (non-oxidative stage): step 2/3.</text>
</comment>
<keyword evidence="9 11" id="KW-0704">Schiff base</keyword>
<dbReference type="EMBL" id="CP003940">
    <property type="protein sequence ID" value="AFZ46764.1"/>
    <property type="molecule type" value="Genomic_DNA"/>
</dbReference>